<feature type="compositionally biased region" description="Basic and acidic residues" evidence="5">
    <location>
        <begin position="238"/>
        <end position="254"/>
    </location>
</feature>
<dbReference type="STRING" id="1314674.A0A0D7BPG8"/>
<keyword evidence="4 6" id="KW-0472">Membrane</keyword>
<dbReference type="EMBL" id="KN880447">
    <property type="protein sequence ID" value="KIY72110.1"/>
    <property type="molecule type" value="Genomic_DNA"/>
</dbReference>
<keyword evidence="7" id="KW-0732">Signal</keyword>
<evidence type="ECO:0000256" key="2">
    <source>
        <dbReference type="ARBA" id="ARBA00022692"/>
    </source>
</evidence>
<dbReference type="PANTHER" id="PTHR15549">
    <property type="entry name" value="PAIRED IMMUNOGLOBULIN-LIKE TYPE 2 RECEPTOR"/>
    <property type="match status" value="1"/>
</dbReference>
<feature type="compositionally biased region" description="Low complexity" evidence="5">
    <location>
        <begin position="156"/>
        <end position="181"/>
    </location>
</feature>
<dbReference type="AlphaFoldDB" id="A0A0D7BPG8"/>
<feature type="transmembrane region" description="Helical" evidence="6">
    <location>
        <begin position="196"/>
        <end position="220"/>
    </location>
</feature>
<feature type="region of interest" description="Disordered" evidence="5">
    <location>
        <begin position="335"/>
        <end position="355"/>
    </location>
</feature>
<feature type="region of interest" description="Disordered" evidence="5">
    <location>
        <begin position="156"/>
        <end position="187"/>
    </location>
</feature>
<dbReference type="PANTHER" id="PTHR15549:SF30">
    <property type="entry name" value="MID2 DOMAIN-CONTAINING PROTEIN"/>
    <property type="match status" value="1"/>
</dbReference>
<evidence type="ECO:0000313" key="9">
    <source>
        <dbReference type="Proteomes" id="UP000054007"/>
    </source>
</evidence>
<evidence type="ECO:0000256" key="7">
    <source>
        <dbReference type="SAM" id="SignalP"/>
    </source>
</evidence>
<feature type="compositionally biased region" description="Basic and acidic residues" evidence="5">
    <location>
        <begin position="291"/>
        <end position="308"/>
    </location>
</feature>
<keyword evidence="9" id="KW-1185">Reference proteome</keyword>
<accession>A0A0D7BPG8</accession>
<evidence type="ECO:0000256" key="6">
    <source>
        <dbReference type="SAM" id="Phobius"/>
    </source>
</evidence>
<organism evidence="8 9">
    <name type="scientific">Cylindrobasidium torrendii FP15055 ss-10</name>
    <dbReference type="NCBI Taxonomy" id="1314674"/>
    <lineage>
        <taxon>Eukaryota</taxon>
        <taxon>Fungi</taxon>
        <taxon>Dikarya</taxon>
        <taxon>Basidiomycota</taxon>
        <taxon>Agaricomycotina</taxon>
        <taxon>Agaricomycetes</taxon>
        <taxon>Agaricomycetidae</taxon>
        <taxon>Agaricales</taxon>
        <taxon>Marasmiineae</taxon>
        <taxon>Physalacriaceae</taxon>
        <taxon>Cylindrobasidium</taxon>
    </lineage>
</organism>
<evidence type="ECO:0000256" key="1">
    <source>
        <dbReference type="ARBA" id="ARBA00004167"/>
    </source>
</evidence>
<gene>
    <name evidence="8" type="ORF">CYLTODRAFT_418290</name>
</gene>
<feature type="chain" id="PRO_5002317618" evidence="7">
    <location>
        <begin position="25"/>
        <end position="355"/>
    </location>
</feature>
<dbReference type="GO" id="GO:0016020">
    <property type="term" value="C:membrane"/>
    <property type="evidence" value="ECO:0007669"/>
    <property type="project" value="UniProtKB-SubCell"/>
</dbReference>
<sequence>MVAVCGLLGFLLIVARSACGKALAAEKELRAVPDSCNWPAKNKMGQSPESVAEMLLGVCQDGSRFWSVNGTMKGPDKQDANPCSCSMVTYSLLAQSLFCSDPSVAIASWGDWHAHCDDSDIRISIDQIPDSTTVPPWAYLPFKNDRFDLTAARGNATNAESPTTSSSSSTPSNPTASATPSLAGHEDTHAGLTTGAIIGITVGSAAGAALIFSLVVLLLLRRRRKARTAPSTAYLAEASERARGSHGSHPDKQKLFANSPDQTHFNDRPSVSERDSHMGYSDRPFSAGSVSEKHSDSVPMYEESRRAISESSFGTGSRVAVHKSGSIFREQIDEDEGETVMPGASLSPLHRYVDA</sequence>
<feature type="signal peptide" evidence="7">
    <location>
        <begin position="1"/>
        <end position="24"/>
    </location>
</feature>
<proteinExistence type="predicted"/>
<name>A0A0D7BPG8_9AGAR</name>
<evidence type="ECO:0000313" key="8">
    <source>
        <dbReference type="EMBL" id="KIY72110.1"/>
    </source>
</evidence>
<evidence type="ECO:0000256" key="4">
    <source>
        <dbReference type="ARBA" id="ARBA00023136"/>
    </source>
</evidence>
<dbReference type="OrthoDB" id="3362711at2759"/>
<feature type="compositionally biased region" description="Basic and acidic residues" evidence="5">
    <location>
        <begin position="264"/>
        <end position="277"/>
    </location>
</feature>
<evidence type="ECO:0000256" key="5">
    <source>
        <dbReference type="SAM" id="MobiDB-lite"/>
    </source>
</evidence>
<keyword evidence="2 6" id="KW-0812">Transmembrane</keyword>
<keyword evidence="3 6" id="KW-1133">Transmembrane helix</keyword>
<reference evidence="8 9" key="1">
    <citation type="journal article" date="2015" name="Fungal Genet. Biol.">
        <title>Evolution of novel wood decay mechanisms in Agaricales revealed by the genome sequences of Fistulina hepatica and Cylindrobasidium torrendii.</title>
        <authorList>
            <person name="Floudas D."/>
            <person name="Held B.W."/>
            <person name="Riley R."/>
            <person name="Nagy L.G."/>
            <person name="Koehler G."/>
            <person name="Ransdell A.S."/>
            <person name="Younus H."/>
            <person name="Chow J."/>
            <person name="Chiniquy J."/>
            <person name="Lipzen A."/>
            <person name="Tritt A."/>
            <person name="Sun H."/>
            <person name="Haridas S."/>
            <person name="LaButti K."/>
            <person name="Ohm R.A."/>
            <person name="Kues U."/>
            <person name="Blanchette R.A."/>
            <person name="Grigoriev I.V."/>
            <person name="Minto R.E."/>
            <person name="Hibbett D.S."/>
        </authorList>
    </citation>
    <scope>NUCLEOTIDE SEQUENCE [LARGE SCALE GENOMIC DNA]</scope>
    <source>
        <strain evidence="8 9">FP15055 ss-10</strain>
    </source>
</reference>
<feature type="region of interest" description="Disordered" evidence="5">
    <location>
        <begin position="237"/>
        <end position="309"/>
    </location>
</feature>
<dbReference type="GO" id="GO:0071944">
    <property type="term" value="C:cell periphery"/>
    <property type="evidence" value="ECO:0007669"/>
    <property type="project" value="UniProtKB-ARBA"/>
</dbReference>
<protein>
    <submittedName>
        <fullName evidence="8">Uncharacterized protein</fullName>
    </submittedName>
</protein>
<comment type="subcellular location">
    <subcellularLocation>
        <location evidence="1">Membrane</location>
        <topology evidence="1">Single-pass membrane protein</topology>
    </subcellularLocation>
</comment>
<dbReference type="Proteomes" id="UP000054007">
    <property type="component" value="Unassembled WGS sequence"/>
</dbReference>
<evidence type="ECO:0000256" key="3">
    <source>
        <dbReference type="ARBA" id="ARBA00022989"/>
    </source>
</evidence>
<dbReference type="InterPro" id="IPR051694">
    <property type="entry name" value="Immunoregulatory_rcpt-like"/>
</dbReference>